<protein>
    <submittedName>
        <fullName evidence="6">Aspartate aminotransferase family protein</fullName>
    </submittedName>
</protein>
<comment type="similarity">
    <text evidence="5">Belongs to the class-III pyridoxal-phosphate-dependent aminotransferase family.</text>
</comment>
<dbReference type="RefSeq" id="WP_255392099.1">
    <property type="nucleotide sequence ID" value="NZ_CP101509.1"/>
</dbReference>
<dbReference type="Proteomes" id="UP001057998">
    <property type="component" value="Chromosome 2"/>
</dbReference>
<gene>
    <name evidence="6" type="ORF">NNL38_19425</name>
</gene>
<keyword evidence="2 6" id="KW-0032">Aminotransferase</keyword>
<dbReference type="PANTHER" id="PTHR42684:SF1">
    <property type="entry name" value="BETA-ALANINE--PYRUVATE AMINOTRANSFERASE"/>
    <property type="match status" value="1"/>
</dbReference>
<dbReference type="PIRSF" id="PIRSF000521">
    <property type="entry name" value="Transaminase_4ab_Lys_Orn"/>
    <property type="match status" value="1"/>
</dbReference>
<evidence type="ECO:0000256" key="3">
    <source>
        <dbReference type="ARBA" id="ARBA00022679"/>
    </source>
</evidence>
<comment type="cofactor">
    <cofactor evidence="1">
        <name>pyridoxal 5'-phosphate</name>
        <dbReference type="ChEBI" id="CHEBI:597326"/>
    </cofactor>
</comment>
<dbReference type="PANTHER" id="PTHR42684">
    <property type="entry name" value="ADENOSYLMETHIONINE-8-AMINO-7-OXONONANOATE AMINOTRANSFERASE"/>
    <property type="match status" value="1"/>
</dbReference>
<evidence type="ECO:0000256" key="4">
    <source>
        <dbReference type="ARBA" id="ARBA00022898"/>
    </source>
</evidence>
<dbReference type="Gene3D" id="3.40.640.10">
    <property type="entry name" value="Type I PLP-dependent aspartate aminotransferase-like (Major domain)"/>
    <property type="match status" value="1"/>
</dbReference>
<dbReference type="GO" id="GO:0008483">
    <property type="term" value="F:transaminase activity"/>
    <property type="evidence" value="ECO:0007669"/>
    <property type="project" value="UniProtKB-KW"/>
</dbReference>
<dbReference type="InterPro" id="IPR005814">
    <property type="entry name" value="Aminotrans_3"/>
</dbReference>
<reference evidence="6" key="1">
    <citation type="submission" date="2022-07" db="EMBL/GenBank/DDBJ databases">
        <title>Genome sequencing of Photobacterium atrarenae GJH2-4.</title>
        <authorList>
            <person name="Park S.-J."/>
        </authorList>
    </citation>
    <scope>NUCLEOTIDE SEQUENCE</scope>
    <source>
        <strain evidence="6">GJH2-4</strain>
    </source>
</reference>
<keyword evidence="7" id="KW-1185">Reference proteome</keyword>
<dbReference type="SUPFAM" id="SSF53383">
    <property type="entry name" value="PLP-dependent transferases"/>
    <property type="match status" value="1"/>
</dbReference>
<dbReference type="EMBL" id="CP101509">
    <property type="protein sequence ID" value="UTV30733.1"/>
    <property type="molecule type" value="Genomic_DNA"/>
</dbReference>
<dbReference type="InterPro" id="IPR015424">
    <property type="entry name" value="PyrdxlP-dep_Trfase"/>
</dbReference>
<dbReference type="InterPro" id="IPR015421">
    <property type="entry name" value="PyrdxlP-dep_Trfase_major"/>
</dbReference>
<evidence type="ECO:0000313" key="7">
    <source>
        <dbReference type="Proteomes" id="UP001057998"/>
    </source>
</evidence>
<sequence>MNGTLTSDKLSAYWMPFTANREFKKSPRIITSASGCYFKDDKGRDIYDSLSGLWTCGLGHNNKYINKAITKQLNTLDYAPSFQFSHSYAFDLAERIASLMPHRLDKVFFTNDGSESVDTALKMARAYWRKKGMASKTKYIGRIKGYHGVNFGGVSVGGIVGNRSLYGQGIDSDHLSHTLLKGNEFQKGLPLEGAYLAEELNDLIALHDASNIAAVIIEPVAGSAGVLPPPVGYLEKVREICTKNNILLIFDEVICAFGRMGSYSAAEKFDVTPDIMTTAKQLTNGIIPMGAVISQSEIYDTFMENSGDEGVIEFPHGYTYSASPVACAAAMATLDEIERQGIMERVNNLSPLFEESVHSLKGLPFVNDIRNYGLAAGITLEHKDNTPMKRPYDIAMSMWEKGFYVRFGGDTVQLGVPFITTPKEVDLLVNALGESIENS</sequence>
<name>A0ABY5GR43_9GAMM</name>
<dbReference type="CDD" id="cd00610">
    <property type="entry name" value="OAT_like"/>
    <property type="match status" value="1"/>
</dbReference>
<dbReference type="InterPro" id="IPR015422">
    <property type="entry name" value="PyrdxlP-dep_Trfase_small"/>
</dbReference>
<organism evidence="6 7">
    <name type="scientific">Photobacterium atrarenae</name>
    <dbReference type="NCBI Taxonomy" id="865757"/>
    <lineage>
        <taxon>Bacteria</taxon>
        <taxon>Pseudomonadati</taxon>
        <taxon>Pseudomonadota</taxon>
        <taxon>Gammaproteobacteria</taxon>
        <taxon>Vibrionales</taxon>
        <taxon>Vibrionaceae</taxon>
        <taxon>Photobacterium</taxon>
    </lineage>
</organism>
<keyword evidence="4 5" id="KW-0663">Pyridoxal phosphate</keyword>
<accession>A0ABY5GR43</accession>
<evidence type="ECO:0000256" key="5">
    <source>
        <dbReference type="RuleBase" id="RU003560"/>
    </source>
</evidence>
<dbReference type="InterPro" id="IPR049704">
    <property type="entry name" value="Aminotrans_3_PPA_site"/>
</dbReference>
<proteinExistence type="inferred from homology"/>
<evidence type="ECO:0000256" key="2">
    <source>
        <dbReference type="ARBA" id="ARBA00022576"/>
    </source>
</evidence>
<evidence type="ECO:0000313" key="6">
    <source>
        <dbReference type="EMBL" id="UTV30733.1"/>
    </source>
</evidence>
<evidence type="ECO:0000256" key="1">
    <source>
        <dbReference type="ARBA" id="ARBA00001933"/>
    </source>
</evidence>
<dbReference type="Pfam" id="PF00202">
    <property type="entry name" value="Aminotran_3"/>
    <property type="match status" value="1"/>
</dbReference>
<keyword evidence="3" id="KW-0808">Transferase</keyword>
<dbReference type="PROSITE" id="PS00600">
    <property type="entry name" value="AA_TRANSFER_CLASS_3"/>
    <property type="match status" value="1"/>
</dbReference>
<dbReference type="Gene3D" id="3.90.1150.10">
    <property type="entry name" value="Aspartate Aminotransferase, domain 1"/>
    <property type="match status" value="1"/>
</dbReference>